<organism evidence="1 2">
    <name type="scientific">Desulfosporosinus orientis (strain ATCC 19365 / DSM 765 / NCIMB 8382 / VKM B-1628 / Singapore I)</name>
    <name type="common">Desulfotomaculum orientis</name>
    <dbReference type="NCBI Taxonomy" id="768706"/>
    <lineage>
        <taxon>Bacteria</taxon>
        <taxon>Bacillati</taxon>
        <taxon>Bacillota</taxon>
        <taxon>Clostridia</taxon>
        <taxon>Eubacteriales</taxon>
        <taxon>Desulfitobacteriaceae</taxon>
        <taxon>Desulfosporosinus</taxon>
    </lineage>
</organism>
<dbReference type="AlphaFoldDB" id="G7WEF7"/>
<evidence type="ECO:0000313" key="2">
    <source>
        <dbReference type="Proteomes" id="UP000006346"/>
    </source>
</evidence>
<evidence type="ECO:0008006" key="3">
    <source>
        <dbReference type="Google" id="ProtNLM"/>
    </source>
</evidence>
<reference evidence="2" key="1">
    <citation type="submission" date="2011-11" db="EMBL/GenBank/DDBJ databases">
        <title>Complete sequence of Desulfosporosinus orientis DSM 765.</title>
        <authorList>
            <person name="Lucas S."/>
            <person name="Han J."/>
            <person name="Lapidus A."/>
            <person name="Cheng J.-F."/>
            <person name="Goodwin L."/>
            <person name="Pitluck S."/>
            <person name="Peters L."/>
            <person name="Ovchinnikova G."/>
            <person name="Teshima H."/>
            <person name="Detter J.C."/>
            <person name="Han C."/>
            <person name="Tapia R."/>
            <person name="Land M."/>
            <person name="Hauser L."/>
            <person name="Kyrpides N."/>
            <person name="Ivanova N."/>
            <person name="Pagani I."/>
            <person name="Pester M."/>
            <person name="Spring S."/>
            <person name="Ollivier B."/>
            <person name="Rattei T."/>
            <person name="Klenk H.-P."/>
            <person name="Wagner M."/>
            <person name="Loy A."/>
            <person name="Woyke T."/>
        </authorList>
    </citation>
    <scope>NUCLEOTIDE SEQUENCE [LARGE SCALE GENOMIC DNA]</scope>
    <source>
        <strain evidence="2">ATCC 19365 / DSM 765 / NCIMB 8382 / VKM B-1628</strain>
    </source>
</reference>
<name>G7WEF7_DESOD</name>
<sequence>MQTIRRLNQYPEDKKRLCILTAQLEREQPKLTAGYSLTPGGDKISDQTGGIAAKRWETSQEIKECTLRIEEIDIILAGFEEDEKKLIELRYFSKHNYDWWVAEQVNLSLRTYYRVRDELVAEAAVLLGLYRRDQVRA</sequence>
<reference evidence="1 2" key="2">
    <citation type="journal article" date="2012" name="J. Bacteriol.">
        <title>Complete genome sequences of Desulfosporosinus orientis DSM765T, Desulfosporosinus youngiae DSM17734T, Desulfosporosinus meridiei DSM13257T, and Desulfosporosinus acidiphilus DSM22704T.</title>
        <authorList>
            <person name="Pester M."/>
            <person name="Brambilla E."/>
            <person name="Alazard D."/>
            <person name="Rattei T."/>
            <person name="Weinmaier T."/>
            <person name="Han J."/>
            <person name="Lucas S."/>
            <person name="Lapidus A."/>
            <person name="Cheng J.F."/>
            <person name="Goodwin L."/>
            <person name="Pitluck S."/>
            <person name="Peters L."/>
            <person name="Ovchinnikova G."/>
            <person name="Teshima H."/>
            <person name="Detter J.C."/>
            <person name="Han C.S."/>
            <person name="Tapia R."/>
            <person name="Land M.L."/>
            <person name="Hauser L."/>
            <person name="Kyrpides N.C."/>
            <person name="Ivanova N.N."/>
            <person name="Pagani I."/>
            <person name="Huntmann M."/>
            <person name="Wei C.L."/>
            <person name="Davenport K.W."/>
            <person name="Daligault H."/>
            <person name="Chain P.S."/>
            <person name="Chen A."/>
            <person name="Mavromatis K."/>
            <person name="Markowitz V."/>
            <person name="Szeto E."/>
            <person name="Mikhailova N."/>
            <person name="Pati A."/>
            <person name="Wagner M."/>
            <person name="Woyke T."/>
            <person name="Ollivier B."/>
            <person name="Klenk H.P."/>
            <person name="Spring S."/>
            <person name="Loy A."/>
        </authorList>
    </citation>
    <scope>NUCLEOTIDE SEQUENCE [LARGE SCALE GENOMIC DNA]</scope>
    <source>
        <strain evidence="2">ATCC 19365 / DSM 765 / NCIMB 8382 / VKM B-1628</strain>
    </source>
</reference>
<accession>G7WEF7</accession>
<dbReference type="KEGG" id="dor:Desor_5394"/>
<dbReference type="HOGENOM" id="CLU_133697_0_0_9"/>
<evidence type="ECO:0000313" key="1">
    <source>
        <dbReference type="EMBL" id="AET70770.1"/>
    </source>
</evidence>
<keyword evidence="2" id="KW-1185">Reference proteome</keyword>
<protein>
    <recommendedName>
        <fullName evidence="3">Phage transcriptional activator, RinA family</fullName>
    </recommendedName>
</protein>
<dbReference type="Proteomes" id="UP000006346">
    <property type="component" value="Chromosome"/>
</dbReference>
<dbReference type="PATRIC" id="fig|768706.3.peg.5492"/>
<gene>
    <name evidence="1" type="ordered locus">Desor_5394</name>
</gene>
<proteinExistence type="predicted"/>
<dbReference type="EMBL" id="CP003108">
    <property type="protein sequence ID" value="AET70770.1"/>
    <property type="molecule type" value="Genomic_DNA"/>
</dbReference>